<dbReference type="UniPathway" id="UPA00078">
    <property type="reaction ID" value="UER00162"/>
</dbReference>
<comment type="pathway">
    <text evidence="1 12">Cofactor biosynthesis; biotin biosynthesis; biotin from 7,8-diaminononanoate: step 2/2.</text>
</comment>
<comment type="function">
    <text evidence="12">Catalyzes the conversion of dethiobiotin (DTB) to biotin by the insertion of a sulfur atom into dethiobiotin via a radical-based mechanism.</text>
</comment>
<reference evidence="15" key="2">
    <citation type="submission" date="2018-02" db="EMBL/GenBank/DDBJ databases">
        <title>Complete genome sequence of the Methanococcus maripaludis type strain JJ (DSM 2067), a model for selenoprotein synthesis in Archaea.</title>
        <authorList>
            <person name="Poehlein A."/>
            <person name="Heym D."/>
            <person name="Quitzke V."/>
            <person name="Fersch J."/>
            <person name="Daniel R."/>
            <person name="Rother M."/>
        </authorList>
    </citation>
    <scope>NUCLEOTIDE SEQUENCE [LARGE SCALE GENOMIC DNA]</scope>
    <source>
        <strain evidence="15">DSM 2067</strain>
    </source>
</reference>
<evidence type="ECO:0000259" key="14">
    <source>
        <dbReference type="PROSITE" id="PS51918"/>
    </source>
</evidence>
<dbReference type="Proteomes" id="UP000590564">
    <property type="component" value="Unassembled WGS sequence"/>
</dbReference>
<dbReference type="GO" id="GO:0051539">
    <property type="term" value="F:4 iron, 4 sulfur cluster binding"/>
    <property type="evidence" value="ECO:0007669"/>
    <property type="project" value="UniProtKB-KW"/>
</dbReference>
<dbReference type="EC" id="2.8.1.6" evidence="3 12"/>
<dbReference type="AlphaFoldDB" id="A0A2L1CC74"/>
<dbReference type="Gene3D" id="3.20.20.70">
    <property type="entry name" value="Aldolase class I"/>
    <property type="match status" value="1"/>
</dbReference>
<dbReference type="SFLD" id="SFLDG01278">
    <property type="entry name" value="biotin_synthase_like"/>
    <property type="match status" value="1"/>
</dbReference>
<evidence type="ECO:0000256" key="9">
    <source>
        <dbReference type="ARBA" id="ARBA00022756"/>
    </source>
</evidence>
<comment type="similarity">
    <text evidence="2 12">Belongs to the radical SAM superfamily. Biotin synthase family.</text>
</comment>
<keyword evidence="10 12" id="KW-0408">Iron</keyword>
<gene>
    <name evidence="15" type="primary">bioB_2</name>
    <name evidence="12" type="synonym">bioB</name>
    <name evidence="16" type="ORF">HNP94_000490</name>
    <name evidence="17" type="ORF">HNP96_000527</name>
    <name evidence="15" type="ORF">MMJJ_16070</name>
</gene>
<dbReference type="InterPro" id="IPR013785">
    <property type="entry name" value="Aldolase_TIM"/>
</dbReference>
<feature type="binding site" evidence="12 13">
    <location>
        <position position="277"/>
    </location>
    <ligand>
        <name>[2Fe-2S] cluster</name>
        <dbReference type="ChEBI" id="CHEBI:190135"/>
    </ligand>
</feature>
<dbReference type="GO" id="GO:0051537">
    <property type="term" value="F:2 iron, 2 sulfur cluster binding"/>
    <property type="evidence" value="ECO:0007669"/>
    <property type="project" value="UniProtKB-KW"/>
</dbReference>
<dbReference type="InterPro" id="IPR007197">
    <property type="entry name" value="rSAM"/>
</dbReference>
<sequence>MKEIKLNSDSLEIYEKSASEKLNRNDLIDLWNLNLNDLLDISYNLKKLFNKDNIDLCSIINAKSGICPENCIFCSQSKHNRSKIETYGLKSKEEILKNAKSVEKYSNRFSIVVSGKTVTDLEFENIIESIEEIQNKTKLKVCVSLGLLNKDKLKALKERNVRIHNNLETSENYFKNICTSHDYSEKVKVILEAKKIGLEMCSGGIFGMGESIEDRIDLFMELKKLDVDSVALNLLNPIYGTKIHDRIYSGDISRINSRDALKSICIARIALPDKVIRLCGGREHVLKDMQKYSLLALDGLMIGNYLTTNGQNIQSDLKMIEEMGFER</sequence>
<dbReference type="GO" id="GO:0005506">
    <property type="term" value="F:iron ion binding"/>
    <property type="evidence" value="ECO:0007669"/>
    <property type="project" value="UniProtKB-UniRule"/>
</dbReference>
<dbReference type="InterPro" id="IPR024177">
    <property type="entry name" value="Biotin_synthase"/>
</dbReference>
<dbReference type="SUPFAM" id="SSF102114">
    <property type="entry name" value="Radical SAM enzymes"/>
    <property type="match status" value="1"/>
</dbReference>
<dbReference type="PIRSF" id="PIRSF001619">
    <property type="entry name" value="Biotin_synth"/>
    <property type="match status" value="1"/>
</dbReference>
<evidence type="ECO:0000313" key="18">
    <source>
        <dbReference type="Proteomes" id="UP000239462"/>
    </source>
</evidence>
<evidence type="ECO:0000256" key="3">
    <source>
        <dbReference type="ARBA" id="ARBA00012236"/>
    </source>
</evidence>
<dbReference type="SMART" id="SM00876">
    <property type="entry name" value="BATS"/>
    <property type="match status" value="1"/>
</dbReference>
<evidence type="ECO:0000256" key="1">
    <source>
        <dbReference type="ARBA" id="ARBA00004942"/>
    </source>
</evidence>
<feature type="binding site" evidence="12 13">
    <location>
        <position position="201"/>
    </location>
    <ligand>
        <name>[2Fe-2S] cluster</name>
        <dbReference type="ChEBI" id="CHEBI:190135"/>
    </ligand>
</feature>
<feature type="binding site" evidence="12 13">
    <location>
        <position position="67"/>
    </location>
    <ligand>
        <name>[4Fe-4S] cluster</name>
        <dbReference type="ChEBI" id="CHEBI:49883"/>
        <note>4Fe-4S-S-AdoMet</note>
    </ligand>
</feature>
<evidence type="ECO:0000313" key="15">
    <source>
        <dbReference type="EMBL" id="AVB76978.1"/>
    </source>
</evidence>
<keyword evidence="6 12" id="KW-0949">S-adenosyl-L-methionine</keyword>
<reference evidence="18" key="1">
    <citation type="journal article" date="2018" name="Genome Announc.">
        <title>Complete Genome Sequence of the Methanococcus maripaludis Type Strain JJ (DSM 2067), a Model for Selenoprotein Synthesis in Archaea.</title>
        <authorList>
            <person name="Poehlein A."/>
            <person name="Heym D."/>
            <person name="Quitzke V."/>
            <person name="Fersch J."/>
            <person name="Daniel R."/>
            <person name="Rother M."/>
        </authorList>
    </citation>
    <scope>NUCLEOTIDE SEQUENCE [LARGE SCALE GENOMIC DNA]</scope>
    <source>
        <strain evidence="18">DSM 2067</strain>
    </source>
</reference>
<dbReference type="SFLD" id="SFLDG01060">
    <property type="entry name" value="BATS_domain_containing"/>
    <property type="match status" value="1"/>
</dbReference>
<keyword evidence="8 12" id="KW-0479">Metal-binding</keyword>
<evidence type="ECO:0000256" key="10">
    <source>
        <dbReference type="ARBA" id="ARBA00023004"/>
    </source>
</evidence>
<evidence type="ECO:0000313" key="19">
    <source>
        <dbReference type="Proteomes" id="UP000567099"/>
    </source>
</evidence>
<dbReference type="Proteomes" id="UP000567099">
    <property type="component" value="Unassembled WGS sequence"/>
</dbReference>
<protein>
    <recommendedName>
        <fullName evidence="3 12">Biotin synthase</fullName>
        <ecNumber evidence="3 12">2.8.1.6</ecNumber>
    </recommendedName>
</protein>
<evidence type="ECO:0000256" key="2">
    <source>
        <dbReference type="ARBA" id="ARBA00010765"/>
    </source>
</evidence>
<dbReference type="GO" id="GO:0004076">
    <property type="term" value="F:biotin synthase activity"/>
    <property type="evidence" value="ECO:0007669"/>
    <property type="project" value="UniProtKB-UniRule"/>
</dbReference>
<accession>A0A2L1CC74</accession>
<evidence type="ECO:0000313" key="17">
    <source>
        <dbReference type="EMBL" id="MBB6496506.1"/>
    </source>
</evidence>
<evidence type="ECO:0000256" key="4">
    <source>
        <dbReference type="ARBA" id="ARBA00022485"/>
    </source>
</evidence>
<dbReference type="NCBIfam" id="TIGR00433">
    <property type="entry name" value="bioB"/>
    <property type="match status" value="1"/>
</dbReference>
<evidence type="ECO:0000256" key="7">
    <source>
        <dbReference type="ARBA" id="ARBA00022714"/>
    </source>
</evidence>
<dbReference type="FunFam" id="3.20.20.70:FF:000605">
    <property type="match status" value="1"/>
</dbReference>
<evidence type="ECO:0000256" key="12">
    <source>
        <dbReference type="HAMAP-Rule" id="MF_01694"/>
    </source>
</evidence>
<reference evidence="16 19" key="3">
    <citation type="submission" date="2020-07" db="EMBL/GenBank/DDBJ databases">
        <title>Genomic Encyclopedia of Type Strains, Phase IV (KMG-V): Genome sequencing to study the core and pangenomes of soil and plant-associated prokaryotes.</title>
        <authorList>
            <person name="Whitman W."/>
        </authorList>
    </citation>
    <scope>NUCLEOTIDE SEQUENCE [LARGE SCALE GENOMIC DNA]</scope>
    <source>
        <strain evidence="16 19">C13</strain>
        <strain evidence="17 20">D1</strain>
    </source>
</reference>
<dbReference type="SFLD" id="SFLDS00029">
    <property type="entry name" value="Radical_SAM"/>
    <property type="match status" value="1"/>
</dbReference>
<comment type="subunit">
    <text evidence="12">Homodimer.</text>
</comment>
<keyword evidence="4 12" id="KW-0004">4Fe-4S</keyword>
<proteinExistence type="inferred from homology"/>
<organism evidence="15 18">
    <name type="scientific">Methanococcus maripaludis</name>
    <name type="common">Methanococcus deltae</name>
    <dbReference type="NCBI Taxonomy" id="39152"/>
    <lineage>
        <taxon>Archaea</taxon>
        <taxon>Methanobacteriati</taxon>
        <taxon>Methanobacteriota</taxon>
        <taxon>Methanomada group</taxon>
        <taxon>Methanococci</taxon>
        <taxon>Methanococcales</taxon>
        <taxon>Methanococcaceae</taxon>
        <taxon>Methanococcus</taxon>
    </lineage>
</organism>
<evidence type="ECO:0000256" key="6">
    <source>
        <dbReference type="ARBA" id="ARBA00022691"/>
    </source>
</evidence>
<dbReference type="PROSITE" id="PS51918">
    <property type="entry name" value="RADICAL_SAM"/>
    <property type="match status" value="1"/>
</dbReference>
<dbReference type="SMART" id="SM00729">
    <property type="entry name" value="Elp3"/>
    <property type="match status" value="1"/>
</dbReference>
<keyword evidence="5 12" id="KW-0808">Transferase</keyword>
<comment type="cofactor">
    <cofactor evidence="12 13">
        <name>[4Fe-4S] cluster</name>
        <dbReference type="ChEBI" id="CHEBI:49883"/>
    </cofactor>
    <text evidence="12 13">Binds 1 [4Fe-4S] cluster. The cluster is coordinated with 3 cysteines and an exchangeable S-adenosyl-L-methionine.</text>
</comment>
<dbReference type="Pfam" id="PF04055">
    <property type="entry name" value="Radical_SAM"/>
    <property type="match status" value="1"/>
</dbReference>
<evidence type="ECO:0000256" key="11">
    <source>
        <dbReference type="ARBA" id="ARBA00023014"/>
    </source>
</evidence>
<name>A0A2L1CC74_METMI</name>
<evidence type="ECO:0000313" key="20">
    <source>
        <dbReference type="Proteomes" id="UP000590564"/>
    </source>
</evidence>
<dbReference type="InterPro" id="IPR006638">
    <property type="entry name" value="Elp3/MiaA/NifB-like_rSAM"/>
</dbReference>
<keyword evidence="7 12" id="KW-0001">2Fe-2S</keyword>
<dbReference type="EMBL" id="JACDUO010000001">
    <property type="protein sequence ID" value="MBA2863490.1"/>
    <property type="molecule type" value="Genomic_DNA"/>
</dbReference>
<comment type="cofactor">
    <cofactor evidence="13">
        <name>[2Fe-2S] cluster</name>
        <dbReference type="ChEBI" id="CHEBI:190135"/>
    </cofactor>
    <text evidence="13">Binds 1 [2Fe-2S] cluster. The cluster is coordinated with 3 cysteines and 1 arginine.</text>
</comment>
<dbReference type="Pfam" id="PF06968">
    <property type="entry name" value="BATS"/>
    <property type="match status" value="1"/>
</dbReference>
<evidence type="ECO:0000256" key="5">
    <source>
        <dbReference type="ARBA" id="ARBA00022679"/>
    </source>
</evidence>
<feature type="binding site" evidence="12 13">
    <location>
        <position position="71"/>
    </location>
    <ligand>
        <name>[4Fe-4S] cluster</name>
        <dbReference type="ChEBI" id="CHEBI:49883"/>
        <note>4Fe-4S-S-AdoMet</note>
    </ligand>
</feature>
<evidence type="ECO:0000313" key="16">
    <source>
        <dbReference type="EMBL" id="MBA2863490.1"/>
    </source>
</evidence>
<feature type="binding site" evidence="12 13">
    <location>
        <position position="74"/>
    </location>
    <ligand>
        <name>[4Fe-4S] cluster</name>
        <dbReference type="ChEBI" id="CHEBI:49883"/>
        <note>4Fe-4S-S-AdoMet</note>
    </ligand>
</feature>
<comment type="catalytic activity">
    <reaction evidence="12">
        <text>(4R,5S)-dethiobiotin + (sulfur carrier)-SH + 2 reduced [2Fe-2S]-[ferredoxin] + 2 S-adenosyl-L-methionine = (sulfur carrier)-H + biotin + 2 5'-deoxyadenosine + 2 L-methionine + 2 oxidized [2Fe-2S]-[ferredoxin]</text>
        <dbReference type="Rhea" id="RHEA:22060"/>
        <dbReference type="Rhea" id="RHEA-COMP:10000"/>
        <dbReference type="Rhea" id="RHEA-COMP:10001"/>
        <dbReference type="Rhea" id="RHEA-COMP:14737"/>
        <dbReference type="Rhea" id="RHEA-COMP:14739"/>
        <dbReference type="ChEBI" id="CHEBI:17319"/>
        <dbReference type="ChEBI" id="CHEBI:29917"/>
        <dbReference type="ChEBI" id="CHEBI:33737"/>
        <dbReference type="ChEBI" id="CHEBI:33738"/>
        <dbReference type="ChEBI" id="CHEBI:57586"/>
        <dbReference type="ChEBI" id="CHEBI:57844"/>
        <dbReference type="ChEBI" id="CHEBI:59789"/>
        <dbReference type="ChEBI" id="CHEBI:64428"/>
        <dbReference type="ChEBI" id="CHEBI:149473"/>
        <dbReference type="EC" id="2.8.1.6"/>
    </reaction>
</comment>
<dbReference type="PANTHER" id="PTHR22976:SF2">
    <property type="entry name" value="BIOTIN SYNTHASE, MITOCHONDRIAL"/>
    <property type="match status" value="1"/>
</dbReference>
<dbReference type="InterPro" id="IPR058240">
    <property type="entry name" value="rSAM_sf"/>
</dbReference>
<dbReference type="GO" id="GO:0009102">
    <property type="term" value="P:biotin biosynthetic process"/>
    <property type="evidence" value="ECO:0007669"/>
    <property type="project" value="UniProtKB-UniRule"/>
</dbReference>
<evidence type="ECO:0000256" key="13">
    <source>
        <dbReference type="PIRSR" id="PIRSR001619-1"/>
    </source>
</evidence>
<dbReference type="KEGG" id="mmad:MMJJ_16070"/>
<keyword evidence="11 12" id="KW-0411">Iron-sulfur</keyword>
<comment type="cofactor">
    <cofactor evidence="12">
        <name>[2Fe-2S] cluster</name>
        <dbReference type="ChEBI" id="CHEBI:190135"/>
    </cofactor>
    <text evidence="12">Binds 1 [2Fe-2S] cluster. The cluster is coordinated with 3 cysteines and 1 arginine.</text>
</comment>
<feature type="binding site" evidence="12 13">
    <location>
        <position position="110"/>
    </location>
    <ligand>
        <name>[2Fe-2S] cluster</name>
        <dbReference type="ChEBI" id="CHEBI:190135"/>
    </ligand>
</feature>
<dbReference type="EMBL" id="JACHED010000001">
    <property type="protein sequence ID" value="MBB6496506.1"/>
    <property type="molecule type" value="Genomic_DNA"/>
</dbReference>
<dbReference type="InterPro" id="IPR002684">
    <property type="entry name" value="Biotin_synth/BioAB"/>
</dbReference>
<feature type="domain" description="Radical SAM core" evidence="14">
    <location>
        <begin position="49"/>
        <end position="282"/>
    </location>
</feature>
<evidence type="ECO:0000256" key="8">
    <source>
        <dbReference type="ARBA" id="ARBA00022723"/>
    </source>
</evidence>
<dbReference type="Proteomes" id="UP000239462">
    <property type="component" value="Chromosome"/>
</dbReference>
<dbReference type="EMBL" id="CP026606">
    <property type="protein sequence ID" value="AVB76978.1"/>
    <property type="molecule type" value="Genomic_DNA"/>
</dbReference>
<dbReference type="HAMAP" id="MF_01694">
    <property type="entry name" value="BioB"/>
    <property type="match status" value="1"/>
</dbReference>
<dbReference type="PANTHER" id="PTHR22976">
    <property type="entry name" value="BIOTIN SYNTHASE"/>
    <property type="match status" value="1"/>
</dbReference>
<feature type="binding site" evidence="12 13">
    <location>
        <position position="142"/>
    </location>
    <ligand>
        <name>[2Fe-2S] cluster</name>
        <dbReference type="ChEBI" id="CHEBI:190135"/>
    </ligand>
</feature>
<dbReference type="InterPro" id="IPR010722">
    <property type="entry name" value="BATS_dom"/>
</dbReference>
<dbReference type="RefSeq" id="WP_104838358.1">
    <property type="nucleotide sequence ID" value="NZ_CP026606.1"/>
</dbReference>
<dbReference type="GeneID" id="36102691"/>
<keyword evidence="9 12" id="KW-0093">Biotin biosynthesis</keyword>